<dbReference type="Gene3D" id="3.30.420.40">
    <property type="match status" value="2"/>
</dbReference>
<dbReference type="GO" id="GO:0005856">
    <property type="term" value="C:cytoskeleton"/>
    <property type="evidence" value="ECO:0007669"/>
    <property type="project" value="UniProtKB-SubCell"/>
</dbReference>
<dbReference type="InterPro" id="IPR034144">
    <property type="entry name" value="TOPRIM_TopoIII"/>
</dbReference>
<comment type="catalytic activity">
    <reaction evidence="1 13">
        <text>ATP-independent breakage of single-stranded DNA, followed by passage and rejoining.</text>
        <dbReference type="EC" id="5.6.2.1"/>
    </reaction>
</comment>
<evidence type="ECO:0000256" key="13">
    <source>
        <dbReference type="RuleBase" id="RU362092"/>
    </source>
</evidence>
<evidence type="ECO:0000256" key="10">
    <source>
        <dbReference type="ARBA" id="ARBA00023203"/>
    </source>
</evidence>
<proteinExistence type="inferred from homology"/>
<keyword evidence="12 13" id="KW-0413">Isomerase</keyword>
<keyword evidence="8 13" id="KW-0799">Topoisomerase</keyword>
<evidence type="ECO:0000256" key="12">
    <source>
        <dbReference type="ARBA" id="ARBA00023235"/>
    </source>
</evidence>
<dbReference type="InterPro" id="IPR013924">
    <property type="entry name" value="RNase_H2_suC"/>
</dbReference>
<dbReference type="Pfam" id="PF01131">
    <property type="entry name" value="Topoisom_bac"/>
    <property type="match status" value="1"/>
</dbReference>
<dbReference type="Gene3D" id="1.10.290.10">
    <property type="entry name" value="Topoisomerase I, domain 4"/>
    <property type="match status" value="1"/>
</dbReference>
<dbReference type="Pfam" id="PF08615">
    <property type="entry name" value="RNase_H2_suC"/>
    <property type="match status" value="1"/>
</dbReference>
<dbReference type="Pfam" id="PF00022">
    <property type="entry name" value="Actin"/>
    <property type="match status" value="1"/>
</dbReference>
<evidence type="ECO:0000256" key="7">
    <source>
        <dbReference type="ARBA" id="ARBA00022840"/>
    </source>
</evidence>
<dbReference type="SUPFAM" id="SSF56712">
    <property type="entry name" value="Prokaryotic type I DNA topoisomerase"/>
    <property type="match status" value="1"/>
</dbReference>
<dbReference type="SUPFAM" id="SSF53067">
    <property type="entry name" value="Actin-like ATPase domain"/>
    <property type="match status" value="2"/>
</dbReference>
<dbReference type="STRING" id="246404.A0A507FBE5"/>
<dbReference type="Proteomes" id="UP000320333">
    <property type="component" value="Unassembled WGS sequence"/>
</dbReference>
<dbReference type="FunFam" id="3.90.640.10:FF:000005">
    <property type="entry name" value="Actin-related protein 2"/>
    <property type="match status" value="1"/>
</dbReference>
<dbReference type="GO" id="GO:0032299">
    <property type="term" value="C:ribonuclease H2 complex"/>
    <property type="evidence" value="ECO:0007669"/>
    <property type="project" value="InterPro"/>
</dbReference>
<dbReference type="PROSITE" id="PS01132">
    <property type="entry name" value="ACTINS_ACT_LIKE"/>
    <property type="match status" value="1"/>
</dbReference>
<evidence type="ECO:0000256" key="8">
    <source>
        <dbReference type="ARBA" id="ARBA00023029"/>
    </source>
</evidence>
<gene>
    <name evidence="17" type="ORF">CcCBS67573_g05083</name>
</gene>
<dbReference type="GO" id="GO:0003677">
    <property type="term" value="F:DNA binding"/>
    <property type="evidence" value="ECO:0007669"/>
    <property type="project" value="UniProtKB-KW"/>
</dbReference>
<dbReference type="CDD" id="cd10220">
    <property type="entry name" value="ASKHA_NBD_Arp2"/>
    <property type="match status" value="1"/>
</dbReference>
<dbReference type="InterPro" id="IPR043129">
    <property type="entry name" value="ATPase_NBD"/>
</dbReference>
<organism evidence="17 18">
    <name type="scientific">Chytriomyces confervae</name>
    <dbReference type="NCBI Taxonomy" id="246404"/>
    <lineage>
        <taxon>Eukaryota</taxon>
        <taxon>Fungi</taxon>
        <taxon>Fungi incertae sedis</taxon>
        <taxon>Chytridiomycota</taxon>
        <taxon>Chytridiomycota incertae sedis</taxon>
        <taxon>Chytridiomycetes</taxon>
        <taxon>Chytridiales</taxon>
        <taxon>Chytriomycetaceae</taxon>
        <taxon>Chytriomyces</taxon>
    </lineage>
</organism>
<evidence type="ECO:0000256" key="3">
    <source>
        <dbReference type="ARBA" id="ARBA00009446"/>
    </source>
</evidence>
<comment type="subcellular location">
    <subcellularLocation>
        <location evidence="2">Cytoplasm</location>
        <location evidence="2">Cytoskeleton</location>
    </subcellularLocation>
</comment>
<dbReference type="Gene3D" id="3.90.640.10">
    <property type="entry name" value="Actin, Chain A, domain 4"/>
    <property type="match status" value="1"/>
</dbReference>
<feature type="domain" description="Toprim" evidence="15">
    <location>
        <begin position="2"/>
        <end position="147"/>
    </location>
</feature>
<accession>A0A507FBE5</accession>
<dbReference type="InterPro" id="IPR004000">
    <property type="entry name" value="Actin"/>
</dbReference>
<dbReference type="InterPro" id="IPR013497">
    <property type="entry name" value="Topo_IA_cen"/>
</dbReference>
<dbReference type="GO" id="GO:0006401">
    <property type="term" value="P:RNA catabolic process"/>
    <property type="evidence" value="ECO:0007669"/>
    <property type="project" value="InterPro"/>
</dbReference>
<comment type="similarity">
    <text evidence="4">Belongs to the actin family. ARP2 subfamily.</text>
</comment>
<dbReference type="CDD" id="cd03362">
    <property type="entry name" value="TOPRIM_TopoIA_TopoIII"/>
    <property type="match status" value="1"/>
</dbReference>
<dbReference type="OrthoDB" id="430051at2759"/>
<evidence type="ECO:0000313" key="17">
    <source>
        <dbReference type="EMBL" id="TPX73659.1"/>
    </source>
</evidence>
<dbReference type="GO" id="GO:0006310">
    <property type="term" value="P:DNA recombination"/>
    <property type="evidence" value="ECO:0007669"/>
    <property type="project" value="TreeGrafter"/>
</dbReference>
<dbReference type="Gene3D" id="3.40.50.140">
    <property type="match status" value="1"/>
</dbReference>
<dbReference type="SMART" id="SM00436">
    <property type="entry name" value="TOP1Bc"/>
    <property type="match status" value="1"/>
</dbReference>
<dbReference type="FunFam" id="3.30.420.40:FF:000050">
    <property type="entry name" value="Actin, alpha skeletal muscle"/>
    <property type="match status" value="1"/>
</dbReference>
<dbReference type="GO" id="GO:0003779">
    <property type="term" value="F:actin binding"/>
    <property type="evidence" value="ECO:0007669"/>
    <property type="project" value="UniProtKB-KW"/>
</dbReference>
<reference evidence="17 18" key="1">
    <citation type="journal article" date="2019" name="Sci. Rep.">
        <title>Comparative genomics of chytrid fungi reveal insights into the obligate biotrophic and pathogenic lifestyle of Synchytrium endobioticum.</title>
        <authorList>
            <person name="van de Vossenberg B.T.L.H."/>
            <person name="Warris S."/>
            <person name="Nguyen H.D.T."/>
            <person name="van Gent-Pelzer M.P.E."/>
            <person name="Joly D.L."/>
            <person name="van de Geest H.C."/>
            <person name="Bonants P.J.M."/>
            <person name="Smith D.S."/>
            <person name="Levesque C.A."/>
            <person name="van der Lee T.A.J."/>
        </authorList>
    </citation>
    <scope>NUCLEOTIDE SEQUENCE [LARGE SCALE GENOMIC DNA]</scope>
    <source>
        <strain evidence="17 18">CBS 675.73</strain>
    </source>
</reference>
<feature type="domain" description="Topo IA-type catalytic" evidence="16">
    <location>
        <begin position="165"/>
        <end position="586"/>
    </location>
</feature>
<dbReference type="EMBL" id="QEAP01000172">
    <property type="protein sequence ID" value="TPX73659.1"/>
    <property type="molecule type" value="Genomic_DNA"/>
</dbReference>
<dbReference type="InterPro" id="IPR013825">
    <property type="entry name" value="Topo_IA_cen_sub2"/>
</dbReference>
<keyword evidence="7" id="KW-0067">ATP-binding</keyword>
<dbReference type="PROSITE" id="PS52039">
    <property type="entry name" value="TOPO_IA_2"/>
    <property type="match status" value="1"/>
</dbReference>
<evidence type="ECO:0000259" key="15">
    <source>
        <dbReference type="PROSITE" id="PS50880"/>
    </source>
</evidence>
<evidence type="ECO:0000256" key="9">
    <source>
        <dbReference type="ARBA" id="ARBA00023125"/>
    </source>
</evidence>
<dbReference type="PRINTS" id="PR00190">
    <property type="entry name" value="ACTIN"/>
</dbReference>
<dbReference type="SMART" id="SM00268">
    <property type="entry name" value="ACTIN"/>
    <property type="match status" value="1"/>
</dbReference>
<dbReference type="GO" id="GO:0034314">
    <property type="term" value="P:Arp2/3 complex-mediated actin nucleation"/>
    <property type="evidence" value="ECO:0007669"/>
    <property type="project" value="UniProtKB-ARBA"/>
</dbReference>
<evidence type="ECO:0000259" key="16">
    <source>
        <dbReference type="PROSITE" id="PS52039"/>
    </source>
</evidence>
<dbReference type="SMART" id="SM00493">
    <property type="entry name" value="TOPRIM"/>
    <property type="match status" value="1"/>
</dbReference>
<dbReference type="GO" id="GO:0006265">
    <property type="term" value="P:DNA topological change"/>
    <property type="evidence" value="ECO:0007669"/>
    <property type="project" value="InterPro"/>
</dbReference>
<feature type="region of interest" description="Disordered" evidence="14">
    <location>
        <begin position="371"/>
        <end position="392"/>
    </location>
</feature>
<keyword evidence="9 13" id="KW-0238">DNA-binding</keyword>
<dbReference type="GO" id="GO:0006281">
    <property type="term" value="P:DNA repair"/>
    <property type="evidence" value="ECO:0007669"/>
    <property type="project" value="TreeGrafter"/>
</dbReference>
<dbReference type="SMART" id="SM00437">
    <property type="entry name" value="TOP1Ac"/>
    <property type="match status" value="1"/>
</dbReference>
<sequence length="1166" mass="132778">MKVLCVAEKNMIAKGVAGILSSSGSFQTRPTDNKYIKNYTFNSTYHNANCQVVMTSVSGHLMAIDFPPDLKRWDAVDPVQCFDAPIVKFVNKDMESIRKNLSEQARLAQVLVIWTDCDLEGENIGSEIADVCRKANARIEVKRARFSVIQAREIQQSWRSLVNLDMLKVAAVDARIELDLRIGAAFTRFQTLQLRHSFQQLDSMIISYGSCQFPTLGFIVDQFEKCMRFKEELFWKIQVSLKKGDESCAFAWNRKCLFNHRIATTIYESCMDNPEATITNIVKKPKEKWKPLPLTTIEMMKFCTSRLRMSAHKVMEAAENLYRKQWISYPRTETDIFLDSFNFHELIQYQTRNPVWGQFATSLENGGFKVPRKGKNNDEAHPPIHPTVGGNGEMVGDEKRLYEFISRRFLACCSDNARGFITTVDIKIDDESFHATGEEVAERNYLEVYVYESWSNKTIPAFQQGERIMPDSIMLRQGVTTRPACLNERQLIEKMEESSIGTDATIHEHIKKIQEREYVNKDGDKFIPTPLGMGLVLGYRHMEMQVSLSKPYLRSQLEVNIKRIFEGHRTKQDVLNENIFHYRNAFREASERIGTLKQTLQEQFNQVSDTVKETVHILPCEIEHTGQANVAGLFHTRSCAETNTLQATFRGRGLKGVAANLPSEYKGLVLHQHSNDQRIASVASFDALHVWAHDEVPTEQHDPVLRGLAWIQMQAHFVKCGFSGTNFPESIFPAVVGRPILRAEEKMGEAKLADVMVGDEASAVRTMLEMTYPMENGIVRDWDNMLHLWDYTFANKLHISNPADHKILLTEPVMNPKKNREKMCEVMFEHYGFQGVYVAIQAVLTLYAQGLQTGVVVDSGDGVTHIVPVYDGYALPHLVRRLDVAGRDITKYLIKLLLLRGYAFNRTADFETVRQLKEKLCYVGYDLALEQKLATETTVLVESYTLPDGRVIKVGSERFEAPEALFQPHLVDCESDGIADMLFNCIQAGDLDIRPELYKHIVLSGGTSMYPGLPTRLEKEMKKLYLEKVLRGDVSRLKDFKLRIEDPPRRKHMVFLGGAVLADIMKDKETFWVTKQEYAEQGALGIMVSVYADVCQWRYELALGSSPTSFLNKLTPYNYVAPSNNSADLPNIDETHEGLRVILEDPRVDNSACEHMLLICLAEDNV</sequence>
<dbReference type="GO" id="GO:0003917">
    <property type="term" value="F:DNA topoisomerase type I (single strand cut, ATP-independent) activity"/>
    <property type="evidence" value="ECO:0007669"/>
    <property type="project" value="UniProtKB-EC"/>
</dbReference>
<keyword evidence="18" id="KW-1185">Reference proteome</keyword>
<evidence type="ECO:0000256" key="5">
    <source>
        <dbReference type="ARBA" id="ARBA00022490"/>
    </source>
</evidence>
<dbReference type="InterPro" id="IPR023405">
    <property type="entry name" value="Topo_IA_core_domain"/>
</dbReference>
<evidence type="ECO:0000256" key="11">
    <source>
        <dbReference type="ARBA" id="ARBA00023212"/>
    </source>
</evidence>
<dbReference type="InterPro" id="IPR006171">
    <property type="entry name" value="TOPRIM_dom"/>
</dbReference>
<dbReference type="PROSITE" id="PS50880">
    <property type="entry name" value="TOPRIM"/>
    <property type="match status" value="1"/>
</dbReference>
<dbReference type="AlphaFoldDB" id="A0A507FBE5"/>
<dbReference type="PANTHER" id="PTHR11390:SF21">
    <property type="entry name" value="DNA TOPOISOMERASE 3-ALPHA"/>
    <property type="match status" value="1"/>
</dbReference>
<protein>
    <recommendedName>
        <fullName evidence="13">DNA topoisomerase</fullName>
        <ecNumber evidence="13">5.6.2.1</ecNumber>
    </recommendedName>
</protein>
<name>A0A507FBE5_9FUNG</name>
<dbReference type="EC" id="5.6.2.1" evidence="13"/>
<dbReference type="InterPro" id="IPR013826">
    <property type="entry name" value="Topo_IA_cen_sub3"/>
</dbReference>
<dbReference type="InterPro" id="IPR000380">
    <property type="entry name" value="Topo_IA"/>
</dbReference>
<evidence type="ECO:0000256" key="1">
    <source>
        <dbReference type="ARBA" id="ARBA00000213"/>
    </source>
</evidence>
<dbReference type="Gene3D" id="2.40.128.680">
    <property type="match status" value="1"/>
</dbReference>
<keyword evidence="6" id="KW-0547">Nucleotide-binding</keyword>
<evidence type="ECO:0000256" key="14">
    <source>
        <dbReference type="SAM" id="MobiDB-lite"/>
    </source>
</evidence>
<dbReference type="InterPro" id="IPR020902">
    <property type="entry name" value="Actin/actin-like_CS"/>
</dbReference>
<evidence type="ECO:0000256" key="4">
    <source>
        <dbReference type="ARBA" id="ARBA00010121"/>
    </source>
</evidence>
<keyword evidence="10" id="KW-0009">Actin-binding</keyword>
<dbReference type="PANTHER" id="PTHR11390">
    <property type="entry name" value="PROKARYOTIC DNA TOPOISOMERASE"/>
    <property type="match status" value="1"/>
</dbReference>
<dbReference type="CDD" id="cd00186">
    <property type="entry name" value="TOP1Ac"/>
    <property type="match status" value="1"/>
</dbReference>
<dbReference type="FunFam" id="1.10.290.10:FF:000001">
    <property type="entry name" value="DNA topoisomerase"/>
    <property type="match status" value="1"/>
</dbReference>
<comment type="caution">
    <text evidence="17">The sequence shown here is derived from an EMBL/GenBank/DDBJ whole genome shotgun (WGS) entry which is preliminary data.</text>
</comment>
<dbReference type="InterPro" id="IPR003602">
    <property type="entry name" value="Topo_IA_DNA-bd_dom"/>
</dbReference>
<evidence type="ECO:0000256" key="6">
    <source>
        <dbReference type="ARBA" id="ARBA00022741"/>
    </source>
</evidence>
<dbReference type="GO" id="GO:0005634">
    <property type="term" value="C:nucleus"/>
    <property type="evidence" value="ECO:0007669"/>
    <property type="project" value="TreeGrafter"/>
</dbReference>
<keyword evidence="11" id="KW-0206">Cytoskeleton</keyword>
<dbReference type="InterPro" id="IPR003601">
    <property type="entry name" value="Topo_IA_2"/>
</dbReference>
<evidence type="ECO:0000256" key="2">
    <source>
        <dbReference type="ARBA" id="ARBA00004245"/>
    </source>
</evidence>
<comment type="similarity">
    <text evidence="3 13">Belongs to the type IA topoisomerase family.</text>
</comment>
<dbReference type="Gene3D" id="2.70.20.10">
    <property type="entry name" value="Topoisomerase I, domain 3"/>
    <property type="match status" value="1"/>
</dbReference>
<dbReference type="GO" id="GO:0005524">
    <property type="term" value="F:ATP binding"/>
    <property type="evidence" value="ECO:0007669"/>
    <property type="project" value="UniProtKB-KW"/>
</dbReference>
<dbReference type="FunFam" id="3.40.50.140:FF:000003">
    <property type="entry name" value="DNA topoisomerase"/>
    <property type="match status" value="1"/>
</dbReference>
<keyword evidence="5" id="KW-0963">Cytoplasm</keyword>
<dbReference type="Pfam" id="PF01751">
    <property type="entry name" value="Toprim"/>
    <property type="match status" value="1"/>
</dbReference>
<comment type="function">
    <text evidence="13">Introduces a single-strand break via transesterification at a target site in duplex DNA. Releases the supercoiling and torsional tension of DNA introduced during the DNA replication and transcription by transiently cleaving and rejoining one strand of the DNA duplex. The scissile phosphodiester is attacked by the catalytic tyrosine of the enzyme, resulting in the formation of a DNA-(5'-phosphotyrosyl)-enzyme intermediate and the expulsion of a 3'-OH DNA strand.</text>
</comment>
<dbReference type="InterPro" id="IPR013824">
    <property type="entry name" value="Topo_IA_cen_sub1"/>
</dbReference>
<dbReference type="GO" id="GO:0031422">
    <property type="term" value="C:RecQ family helicase-topoisomerase III complex"/>
    <property type="evidence" value="ECO:0007669"/>
    <property type="project" value="UniProtKB-ARBA"/>
</dbReference>
<dbReference type="Gene3D" id="1.10.460.10">
    <property type="entry name" value="Topoisomerase I, domain 2"/>
    <property type="match status" value="1"/>
</dbReference>
<evidence type="ECO:0000313" key="18">
    <source>
        <dbReference type="Proteomes" id="UP000320333"/>
    </source>
</evidence>
<dbReference type="CDD" id="cd09271">
    <property type="entry name" value="RNase_H2-C"/>
    <property type="match status" value="1"/>
</dbReference>